<sequence>MPQRPRRGPGRPPAADGAETRERIVATARGVFTDFGYRAATFQEIAERADLTRSAINHYFPSKKVLFREVVAATTTMFMATGGERAMAEPTLLAKVASFLDFALELHAREPAIPGFMVLTMMSARRTPDLLTAESDLLELFRWFVTQAVTDAVSSGELPAGTDIAEAVEPLVMVFCGMTFYGGFVAGHRQLEIVTAQLKAWFTALWGGTRSG</sequence>
<evidence type="ECO:0000256" key="1">
    <source>
        <dbReference type="ARBA" id="ARBA00023125"/>
    </source>
</evidence>
<dbReference type="AlphaFoldDB" id="A0AA91PDX0"/>
<dbReference type="InterPro" id="IPR050109">
    <property type="entry name" value="HTH-type_TetR-like_transc_reg"/>
</dbReference>
<accession>A0AA91PDX0</accession>
<dbReference type="SUPFAM" id="SSF48498">
    <property type="entry name" value="Tetracyclin repressor-like, C-terminal domain"/>
    <property type="match status" value="1"/>
</dbReference>
<keyword evidence="5" id="KW-1185">Reference proteome</keyword>
<evidence type="ECO:0000256" key="2">
    <source>
        <dbReference type="PROSITE-ProRule" id="PRU00335"/>
    </source>
</evidence>
<protein>
    <submittedName>
        <fullName evidence="4">TetR family transcriptional regulator</fullName>
    </submittedName>
</protein>
<dbReference type="GO" id="GO:0003700">
    <property type="term" value="F:DNA-binding transcription factor activity"/>
    <property type="evidence" value="ECO:0007669"/>
    <property type="project" value="TreeGrafter"/>
</dbReference>
<dbReference type="Pfam" id="PF00440">
    <property type="entry name" value="TetR_N"/>
    <property type="match status" value="1"/>
</dbReference>
<dbReference type="Gene3D" id="1.10.357.10">
    <property type="entry name" value="Tetracycline Repressor, domain 2"/>
    <property type="match status" value="1"/>
</dbReference>
<reference evidence="4 5" key="1">
    <citation type="submission" date="2017-04" db="EMBL/GenBank/DDBJ databases">
        <title>The new phylogeny of genus Mycobacterium.</title>
        <authorList>
            <person name="Tortoli E."/>
            <person name="Trovato A."/>
            <person name="Cirillo D.M."/>
        </authorList>
    </citation>
    <scope>NUCLEOTIDE SEQUENCE [LARGE SCALE GENOMIC DNA]</scope>
    <source>
        <strain evidence="4 5">KCTC 19819</strain>
    </source>
</reference>
<dbReference type="Proteomes" id="UP000193577">
    <property type="component" value="Unassembled WGS sequence"/>
</dbReference>
<comment type="caution">
    <text evidence="4">The sequence shown here is derived from an EMBL/GenBank/DDBJ whole genome shotgun (WGS) entry which is preliminary data.</text>
</comment>
<name>A0AA91PDX0_9MYCO</name>
<evidence type="ECO:0000313" key="5">
    <source>
        <dbReference type="Proteomes" id="UP000193577"/>
    </source>
</evidence>
<gene>
    <name evidence="4" type="ORF">B8W67_11205</name>
</gene>
<proteinExistence type="predicted"/>
<evidence type="ECO:0000313" key="4">
    <source>
        <dbReference type="EMBL" id="OSC33430.1"/>
    </source>
</evidence>
<feature type="DNA-binding region" description="H-T-H motif" evidence="2">
    <location>
        <begin position="41"/>
        <end position="60"/>
    </location>
</feature>
<dbReference type="InterPro" id="IPR036271">
    <property type="entry name" value="Tet_transcr_reg_TetR-rel_C_sf"/>
</dbReference>
<dbReference type="SUPFAM" id="SSF46689">
    <property type="entry name" value="Homeodomain-like"/>
    <property type="match status" value="1"/>
</dbReference>
<dbReference type="EMBL" id="NCXO01000022">
    <property type="protein sequence ID" value="OSC33430.1"/>
    <property type="molecule type" value="Genomic_DNA"/>
</dbReference>
<dbReference type="Gene3D" id="1.10.10.60">
    <property type="entry name" value="Homeodomain-like"/>
    <property type="match status" value="1"/>
</dbReference>
<dbReference type="PRINTS" id="PR00455">
    <property type="entry name" value="HTHTETR"/>
</dbReference>
<organism evidence="4 5">
    <name type="scientific">Mycolicibacillus koreensis</name>
    <dbReference type="NCBI Taxonomy" id="1069220"/>
    <lineage>
        <taxon>Bacteria</taxon>
        <taxon>Bacillati</taxon>
        <taxon>Actinomycetota</taxon>
        <taxon>Actinomycetes</taxon>
        <taxon>Mycobacteriales</taxon>
        <taxon>Mycobacteriaceae</taxon>
        <taxon>Mycolicibacillus</taxon>
    </lineage>
</organism>
<evidence type="ECO:0000259" key="3">
    <source>
        <dbReference type="PROSITE" id="PS50977"/>
    </source>
</evidence>
<dbReference type="InterPro" id="IPR009057">
    <property type="entry name" value="Homeodomain-like_sf"/>
</dbReference>
<dbReference type="RefSeq" id="WP_069393268.1">
    <property type="nucleotide sequence ID" value="NZ_AP022594.1"/>
</dbReference>
<dbReference type="PROSITE" id="PS50977">
    <property type="entry name" value="HTH_TETR_2"/>
    <property type="match status" value="1"/>
</dbReference>
<dbReference type="GO" id="GO:0000976">
    <property type="term" value="F:transcription cis-regulatory region binding"/>
    <property type="evidence" value="ECO:0007669"/>
    <property type="project" value="TreeGrafter"/>
</dbReference>
<dbReference type="InterPro" id="IPR001647">
    <property type="entry name" value="HTH_TetR"/>
</dbReference>
<feature type="domain" description="HTH tetR-type" evidence="3">
    <location>
        <begin position="18"/>
        <end position="78"/>
    </location>
</feature>
<dbReference type="PANTHER" id="PTHR30055">
    <property type="entry name" value="HTH-TYPE TRANSCRIPTIONAL REGULATOR RUTR"/>
    <property type="match status" value="1"/>
</dbReference>
<keyword evidence="1 2" id="KW-0238">DNA-binding</keyword>
<dbReference type="PANTHER" id="PTHR30055:SF226">
    <property type="entry name" value="HTH-TYPE TRANSCRIPTIONAL REGULATOR PKSA"/>
    <property type="match status" value="1"/>
</dbReference>